<evidence type="ECO:0000256" key="1">
    <source>
        <dbReference type="SAM" id="MobiDB-lite"/>
    </source>
</evidence>
<dbReference type="Pfam" id="PF05585">
    <property type="entry name" value="DUF1758"/>
    <property type="match status" value="1"/>
</dbReference>
<dbReference type="GO" id="GO:0006508">
    <property type="term" value="P:proteolysis"/>
    <property type="evidence" value="ECO:0007669"/>
    <property type="project" value="InterPro"/>
</dbReference>
<evidence type="ECO:0000313" key="3">
    <source>
        <dbReference type="EMBL" id="VDM45615.1"/>
    </source>
</evidence>
<dbReference type="WBParaSite" id="TCNE_0001429401-mRNA-1">
    <property type="protein sequence ID" value="TCNE_0001429401-mRNA-1"/>
    <property type="gene ID" value="TCNE_0001429401"/>
</dbReference>
<reference evidence="3 4" key="2">
    <citation type="submission" date="2018-11" db="EMBL/GenBank/DDBJ databases">
        <authorList>
            <consortium name="Pathogen Informatics"/>
        </authorList>
    </citation>
    <scope>NUCLEOTIDE SEQUENCE [LARGE SCALE GENOMIC DNA]</scope>
</reference>
<keyword evidence="4" id="KW-1185">Reference proteome</keyword>
<dbReference type="Proteomes" id="UP000050794">
    <property type="component" value="Unassembled WGS sequence"/>
</dbReference>
<gene>
    <name evidence="3" type="ORF">TCNE_LOCUS14294</name>
</gene>
<reference evidence="5" key="1">
    <citation type="submission" date="2016-06" db="UniProtKB">
        <authorList>
            <consortium name="WormBaseParasite"/>
        </authorList>
    </citation>
    <scope>IDENTIFICATION</scope>
</reference>
<dbReference type="GO" id="GO:0004190">
    <property type="term" value="F:aspartic-type endopeptidase activity"/>
    <property type="evidence" value="ECO:0007669"/>
    <property type="project" value="InterPro"/>
</dbReference>
<dbReference type="AlphaFoldDB" id="A0A183V0M4"/>
<feature type="domain" description="DUF1758" evidence="2">
    <location>
        <begin position="85"/>
        <end position="173"/>
    </location>
</feature>
<protein>
    <submittedName>
        <fullName evidence="5">DUF1758 domain-containing protein</fullName>
    </submittedName>
</protein>
<proteinExistence type="predicted"/>
<evidence type="ECO:0000313" key="5">
    <source>
        <dbReference type="WBParaSite" id="TCNE_0001429401-mRNA-1"/>
    </source>
</evidence>
<organism evidence="4 5">
    <name type="scientific">Toxocara canis</name>
    <name type="common">Canine roundworm</name>
    <dbReference type="NCBI Taxonomy" id="6265"/>
    <lineage>
        <taxon>Eukaryota</taxon>
        <taxon>Metazoa</taxon>
        <taxon>Ecdysozoa</taxon>
        <taxon>Nematoda</taxon>
        <taxon>Chromadorea</taxon>
        <taxon>Rhabditida</taxon>
        <taxon>Spirurina</taxon>
        <taxon>Ascaridomorpha</taxon>
        <taxon>Ascaridoidea</taxon>
        <taxon>Toxocaridae</taxon>
        <taxon>Toxocara</taxon>
    </lineage>
</organism>
<dbReference type="InterPro" id="IPR021109">
    <property type="entry name" value="Peptidase_aspartic_dom_sf"/>
</dbReference>
<evidence type="ECO:0000259" key="2">
    <source>
        <dbReference type="Pfam" id="PF05585"/>
    </source>
</evidence>
<dbReference type="InterPro" id="IPR001969">
    <property type="entry name" value="Aspartic_peptidase_AS"/>
</dbReference>
<accession>A0A183V0M4</accession>
<feature type="region of interest" description="Disordered" evidence="1">
    <location>
        <begin position="1"/>
        <end position="29"/>
    </location>
</feature>
<dbReference type="EMBL" id="UYWY01022170">
    <property type="protein sequence ID" value="VDM45615.1"/>
    <property type="molecule type" value="Genomic_DNA"/>
</dbReference>
<name>A0A183V0M4_TOXCA</name>
<feature type="compositionally biased region" description="Basic and acidic residues" evidence="1">
    <location>
        <begin position="1"/>
        <end position="15"/>
    </location>
</feature>
<dbReference type="InterPro" id="IPR008737">
    <property type="entry name" value="DUF1758"/>
</dbReference>
<dbReference type="PROSITE" id="PS00141">
    <property type="entry name" value="ASP_PROTEASE"/>
    <property type="match status" value="1"/>
</dbReference>
<evidence type="ECO:0000313" key="4">
    <source>
        <dbReference type="Proteomes" id="UP000050794"/>
    </source>
</evidence>
<dbReference type="Gene3D" id="2.40.70.10">
    <property type="entry name" value="Acid Proteases"/>
    <property type="match status" value="1"/>
</dbReference>
<sequence length="213" mass="23382">MASTSKDETTRERLRSFKNSSSNTETNRHVQFKTSTAVVESIQTKEILLPQLTTFPVGTIGEEDSKIRTPSAKIYLPTILIEIYNPNSQNLSVLETYALFDSGSQLSFITSSLADRLGLSPIATEVISLNTFASKRTKKLESRLVEVGLRLKGGKTLVIEASAVPTLVSELVCRTWSRGQREIETLGEEMVVAPGILIGSDFCWQLIGDSAPQ</sequence>